<dbReference type="STRING" id="303698.A0A1V6T218"/>
<dbReference type="Pfam" id="PF13384">
    <property type="entry name" value="HTH_23"/>
    <property type="match status" value="1"/>
</dbReference>
<reference evidence="3" key="1">
    <citation type="journal article" date="2017" name="Nat. Microbiol.">
        <title>Global analysis of biosynthetic gene clusters reveals vast potential of secondary metabolite production in Penicillium species.</title>
        <authorList>
            <person name="Nielsen J.C."/>
            <person name="Grijseels S."/>
            <person name="Prigent S."/>
            <person name="Ji B."/>
            <person name="Dainat J."/>
            <person name="Nielsen K.F."/>
            <person name="Frisvad J.C."/>
            <person name="Workman M."/>
            <person name="Nielsen J."/>
        </authorList>
    </citation>
    <scope>NUCLEOTIDE SEQUENCE [LARGE SCALE GENOMIC DNA]</scope>
    <source>
        <strain evidence="3">IBT 24891</strain>
    </source>
</reference>
<evidence type="ECO:0000313" key="3">
    <source>
        <dbReference type="Proteomes" id="UP000191285"/>
    </source>
</evidence>
<keyword evidence="3" id="KW-1185">Reference proteome</keyword>
<feature type="region of interest" description="Disordered" evidence="1">
    <location>
        <begin position="108"/>
        <end position="146"/>
    </location>
</feature>
<feature type="compositionally biased region" description="Basic and acidic residues" evidence="1">
    <location>
        <begin position="136"/>
        <end position="146"/>
    </location>
</feature>
<name>A0A1V6T218_9EURO</name>
<gene>
    <name evidence="2" type="ORF">PENSTE_c014G00514</name>
</gene>
<accession>A0A1V6T218</accession>
<dbReference type="InterPro" id="IPR036388">
    <property type="entry name" value="WH-like_DNA-bd_sf"/>
</dbReference>
<dbReference type="Gene3D" id="1.10.10.10">
    <property type="entry name" value="Winged helix-like DNA-binding domain superfamily/Winged helix DNA-binding domain"/>
    <property type="match status" value="1"/>
</dbReference>
<dbReference type="SUPFAM" id="SSF46689">
    <property type="entry name" value="Homeodomain-like"/>
    <property type="match status" value="1"/>
</dbReference>
<dbReference type="InterPro" id="IPR009057">
    <property type="entry name" value="Homeodomain-like_sf"/>
</dbReference>
<proteinExistence type="predicted"/>
<protein>
    <recommendedName>
        <fullName evidence="4">Transposase Tc1-like domain-containing protein</fullName>
    </recommendedName>
</protein>
<dbReference type="AlphaFoldDB" id="A0A1V6T218"/>
<dbReference type="Proteomes" id="UP000191285">
    <property type="component" value="Unassembled WGS sequence"/>
</dbReference>
<dbReference type="OrthoDB" id="5151590at2759"/>
<evidence type="ECO:0008006" key="4">
    <source>
        <dbReference type="Google" id="ProtNLM"/>
    </source>
</evidence>
<feature type="region of interest" description="Disordered" evidence="1">
    <location>
        <begin position="46"/>
        <end position="68"/>
    </location>
</feature>
<dbReference type="EMBL" id="MLKD01000014">
    <property type="protein sequence ID" value="OQE19803.1"/>
    <property type="molecule type" value="Genomic_DNA"/>
</dbReference>
<sequence length="146" mass="16171">MGRGSELTPDMRGRICALRNSAKWSYNQIARELNIPKATVRVTVDREAKRGPGNTTMKRPGRPGLLDDADKDRIFQHIKDNPSCSRKELLQLIDNKISLATLRRLLKSHQTTQKKAPAGSTKPATEASHPTDPTDSPDKAPDHPSI</sequence>
<organism evidence="2 3">
    <name type="scientific">Penicillium steckii</name>
    <dbReference type="NCBI Taxonomy" id="303698"/>
    <lineage>
        <taxon>Eukaryota</taxon>
        <taxon>Fungi</taxon>
        <taxon>Dikarya</taxon>
        <taxon>Ascomycota</taxon>
        <taxon>Pezizomycotina</taxon>
        <taxon>Eurotiomycetes</taxon>
        <taxon>Eurotiomycetidae</taxon>
        <taxon>Eurotiales</taxon>
        <taxon>Aspergillaceae</taxon>
        <taxon>Penicillium</taxon>
    </lineage>
</organism>
<evidence type="ECO:0000256" key="1">
    <source>
        <dbReference type="SAM" id="MobiDB-lite"/>
    </source>
</evidence>
<comment type="caution">
    <text evidence="2">The sequence shown here is derived from an EMBL/GenBank/DDBJ whole genome shotgun (WGS) entry which is preliminary data.</text>
</comment>
<evidence type="ECO:0000313" key="2">
    <source>
        <dbReference type="EMBL" id="OQE19803.1"/>
    </source>
</evidence>